<gene>
    <name evidence="2" type="ORF">SAMN02745116_01140</name>
</gene>
<evidence type="ECO:0000313" key="2">
    <source>
        <dbReference type="EMBL" id="SJZ67621.1"/>
    </source>
</evidence>
<dbReference type="InterPro" id="IPR027417">
    <property type="entry name" value="P-loop_NTPase"/>
</dbReference>
<dbReference type="GO" id="GO:0006576">
    <property type="term" value="P:biogenic amine metabolic process"/>
    <property type="evidence" value="ECO:0007669"/>
    <property type="project" value="InterPro"/>
</dbReference>
<dbReference type="Pfam" id="PF10662">
    <property type="entry name" value="PduV-EutP"/>
    <property type="match status" value="1"/>
</dbReference>
<dbReference type="PIRSF" id="PIRSF036409">
    <property type="entry name" value="EutP_PduV"/>
    <property type="match status" value="1"/>
</dbReference>
<reference evidence="2 3" key="1">
    <citation type="submission" date="2017-02" db="EMBL/GenBank/DDBJ databases">
        <authorList>
            <person name="Peterson S.W."/>
        </authorList>
    </citation>
    <scope>NUCLEOTIDE SEQUENCE [LARGE SCALE GENOMIC DNA]</scope>
    <source>
        <strain evidence="2 3">ATCC BAA-1030</strain>
    </source>
</reference>
<dbReference type="EMBL" id="FUXI01000010">
    <property type="protein sequence ID" value="SJZ67621.1"/>
    <property type="molecule type" value="Genomic_DNA"/>
</dbReference>
<keyword evidence="3" id="KW-1185">Reference proteome</keyword>
<dbReference type="CDD" id="cd00882">
    <property type="entry name" value="Ras_like_GTPase"/>
    <property type="match status" value="1"/>
</dbReference>
<sequence length="143" mass="16348">MKKLILIGETGCGKTTLSQYLHNQEQNYHKTQQVHFNDSTIDTPGEFMENPFYYNALVSVAVKAEAVAFVQSIKGAQNYFPPYFATRFPKKAIGIITKMDLLENEQERLQAYKYLKLAGIKTIFEISTLENIGLKELEEFLLS</sequence>
<dbReference type="GO" id="GO:0005524">
    <property type="term" value="F:ATP binding"/>
    <property type="evidence" value="ECO:0007669"/>
    <property type="project" value="UniProtKB-UniRule"/>
</dbReference>
<dbReference type="AlphaFoldDB" id="A0A1T4ML66"/>
<evidence type="ECO:0000313" key="3">
    <source>
        <dbReference type="Proteomes" id="UP000190328"/>
    </source>
</evidence>
<proteinExistence type="inferred from homology"/>
<name>A0A1T4ML66_9ENTE</name>
<dbReference type="Proteomes" id="UP000190328">
    <property type="component" value="Unassembled WGS sequence"/>
</dbReference>
<dbReference type="PANTHER" id="PTHR40453:SF1">
    <property type="entry name" value="PROTEIN YOEF"/>
    <property type="match status" value="1"/>
</dbReference>
<dbReference type="STRING" id="263852.SAMN02745116_01140"/>
<protein>
    <submittedName>
        <fullName evidence="2">Ethanolamine utilization protein EutP</fullName>
    </submittedName>
</protein>
<dbReference type="RefSeq" id="WP_078807063.1">
    <property type="nucleotide sequence ID" value="NZ_FUXI01000010.1"/>
</dbReference>
<dbReference type="NCBIfam" id="TIGR02528">
    <property type="entry name" value="EutP"/>
    <property type="match status" value="1"/>
</dbReference>
<comment type="similarity">
    <text evidence="1">Belongs to the EutP/PduV family.</text>
</comment>
<dbReference type="Gene3D" id="3.40.50.300">
    <property type="entry name" value="P-loop containing nucleotide triphosphate hydrolases"/>
    <property type="match status" value="1"/>
</dbReference>
<dbReference type="PANTHER" id="PTHR40453">
    <property type="entry name" value="PROTEIN YOEF"/>
    <property type="match status" value="1"/>
</dbReference>
<evidence type="ECO:0000256" key="1">
    <source>
        <dbReference type="PIRNR" id="PIRNR036409"/>
    </source>
</evidence>
<dbReference type="OrthoDB" id="6179at2"/>
<accession>A0A1T4ML66</accession>
<dbReference type="SUPFAM" id="SSF52540">
    <property type="entry name" value="P-loop containing nucleoside triphosphate hydrolases"/>
    <property type="match status" value="1"/>
</dbReference>
<dbReference type="InterPro" id="IPR012381">
    <property type="entry name" value="EutP_PduV"/>
</dbReference>
<organism evidence="2 3">
    <name type="scientific">Pilibacter termitis</name>
    <dbReference type="NCBI Taxonomy" id="263852"/>
    <lineage>
        <taxon>Bacteria</taxon>
        <taxon>Bacillati</taxon>
        <taxon>Bacillota</taxon>
        <taxon>Bacilli</taxon>
        <taxon>Lactobacillales</taxon>
        <taxon>Enterococcaceae</taxon>
        <taxon>Pilibacter</taxon>
    </lineage>
</organism>
<keyword evidence="1" id="KW-0547">Nucleotide-binding</keyword>